<dbReference type="PANTHER" id="PTHR24282:SF196">
    <property type="entry name" value="CYTOCHROME P450 714C2"/>
    <property type="match status" value="1"/>
</dbReference>
<dbReference type="GO" id="GO:0016705">
    <property type="term" value="F:oxidoreductase activity, acting on paired donors, with incorporation or reduction of molecular oxygen"/>
    <property type="evidence" value="ECO:0007669"/>
    <property type="project" value="InterPro"/>
</dbReference>
<dbReference type="PRINTS" id="PR00385">
    <property type="entry name" value="P450"/>
</dbReference>
<keyword evidence="14" id="KW-1185">Reference proteome</keyword>
<dbReference type="AlphaFoldDB" id="A0AAV7E637"/>
<dbReference type="PROSITE" id="PS00086">
    <property type="entry name" value="CYTOCHROME_P450"/>
    <property type="match status" value="1"/>
</dbReference>
<keyword evidence="4" id="KW-0812">Transmembrane</keyword>
<keyword evidence="8 11" id="KW-0408">Iron</keyword>
<dbReference type="InterPro" id="IPR017972">
    <property type="entry name" value="Cyt_P450_CS"/>
</dbReference>
<dbReference type="SUPFAM" id="SSF48264">
    <property type="entry name" value="Cytochrome P450"/>
    <property type="match status" value="1"/>
</dbReference>
<evidence type="ECO:0000256" key="10">
    <source>
        <dbReference type="ARBA" id="ARBA00023136"/>
    </source>
</evidence>
<keyword evidence="9 12" id="KW-0503">Monooxygenase</keyword>
<organism evidence="13 14">
    <name type="scientific">Aristolochia fimbriata</name>
    <name type="common">White veined hardy Dutchman's pipe vine</name>
    <dbReference type="NCBI Taxonomy" id="158543"/>
    <lineage>
        <taxon>Eukaryota</taxon>
        <taxon>Viridiplantae</taxon>
        <taxon>Streptophyta</taxon>
        <taxon>Embryophyta</taxon>
        <taxon>Tracheophyta</taxon>
        <taxon>Spermatophyta</taxon>
        <taxon>Magnoliopsida</taxon>
        <taxon>Magnoliidae</taxon>
        <taxon>Piperales</taxon>
        <taxon>Aristolochiaceae</taxon>
        <taxon>Aristolochia</taxon>
    </lineage>
</organism>
<dbReference type="InterPro" id="IPR036396">
    <property type="entry name" value="Cyt_P450_sf"/>
</dbReference>
<evidence type="ECO:0000313" key="14">
    <source>
        <dbReference type="Proteomes" id="UP000825729"/>
    </source>
</evidence>
<accession>A0AAV7E637</accession>
<dbReference type="InterPro" id="IPR050665">
    <property type="entry name" value="Cytochrome_P450_Monooxygen"/>
</dbReference>
<feature type="binding site" description="axial binding residue" evidence="11">
    <location>
        <position position="462"/>
    </location>
    <ligand>
        <name>heme</name>
        <dbReference type="ChEBI" id="CHEBI:30413"/>
    </ligand>
    <ligandPart>
        <name>Fe</name>
        <dbReference type="ChEBI" id="CHEBI:18248"/>
    </ligandPart>
</feature>
<evidence type="ECO:0000256" key="8">
    <source>
        <dbReference type="ARBA" id="ARBA00023004"/>
    </source>
</evidence>
<evidence type="ECO:0000256" key="7">
    <source>
        <dbReference type="ARBA" id="ARBA00023002"/>
    </source>
</evidence>
<evidence type="ECO:0000256" key="5">
    <source>
        <dbReference type="ARBA" id="ARBA00022723"/>
    </source>
</evidence>
<dbReference type="GO" id="GO:0016020">
    <property type="term" value="C:membrane"/>
    <property type="evidence" value="ECO:0007669"/>
    <property type="project" value="UniProtKB-SubCell"/>
</dbReference>
<keyword evidence="6" id="KW-1133">Transmembrane helix</keyword>
<comment type="similarity">
    <text evidence="2 12">Belongs to the cytochrome P450 family.</text>
</comment>
<evidence type="ECO:0000256" key="2">
    <source>
        <dbReference type="ARBA" id="ARBA00010617"/>
    </source>
</evidence>
<keyword evidence="10" id="KW-0472">Membrane</keyword>
<evidence type="ECO:0000256" key="11">
    <source>
        <dbReference type="PIRSR" id="PIRSR602401-1"/>
    </source>
</evidence>
<evidence type="ECO:0000256" key="6">
    <source>
        <dbReference type="ARBA" id="ARBA00022989"/>
    </source>
</evidence>
<evidence type="ECO:0000256" key="4">
    <source>
        <dbReference type="ARBA" id="ARBA00022692"/>
    </source>
</evidence>
<comment type="subcellular location">
    <subcellularLocation>
        <location evidence="1">Membrane</location>
    </subcellularLocation>
</comment>
<protein>
    <recommendedName>
        <fullName evidence="15">Cytochrome P450</fullName>
    </recommendedName>
</protein>
<comment type="caution">
    <text evidence="13">The sequence shown here is derived from an EMBL/GenBank/DDBJ whole genome shotgun (WGS) entry which is preliminary data.</text>
</comment>
<keyword evidence="7 12" id="KW-0560">Oxidoreductase</keyword>
<gene>
    <name evidence="13" type="ORF">H6P81_014661</name>
</gene>
<dbReference type="PRINTS" id="PR00463">
    <property type="entry name" value="EP450I"/>
</dbReference>
<evidence type="ECO:0000313" key="13">
    <source>
        <dbReference type="EMBL" id="KAG9443321.1"/>
    </source>
</evidence>
<dbReference type="GO" id="GO:0004497">
    <property type="term" value="F:monooxygenase activity"/>
    <property type="evidence" value="ECO:0007669"/>
    <property type="project" value="UniProtKB-KW"/>
</dbReference>
<dbReference type="Proteomes" id="UP000825729">
    <property type="component" value="Unassembled WGS sequence"/>
</dbReference>
<keyword evidence="5 11" id="KW-0479">Metal-binding</keyword>
<evidence type="ECO:0000256" key="9">
    <source>
        <dbReference type="ARBA" id="ARBA00023033"/>
    </source>
</evidence>
<evidence type="ECO:0000256" key="1">
    <source>
        <dbReference type="ARBA" id="ARBA00004370"/>
    </source>
</evidence>
<reference evidence="13 14" key="1">
    <citation type="submission" date="2021-07" db="EMBL/GenBank/DDBJ databases">
        <title>The Aristolochia fimbriata genome: insights into angiosperm evolution, floral development and chemical biosynthesis.</title>
        <authorList>
            <person name="Jiao Y."/>
        </authorList>
    </citation>
    <scope>NUCLEOTIDE SEQUENCE [LARGE SCALE GENOMIC DNA]</scope>
    <source>
        <strain evidence="13">IBCAS-2021</strain>
        <tissue evidence="13">Leaf</tissue>
    </source>
</reference>
<evidence type="ECO:0000256" key="3">
    <source>
        <dbReference type="ARBA" id="ARBA00022617"/>
    </source>
</evidence>
<dbReference type="EMBL" id="JAINDJ010000006">
    <property type="protein sequence ID" value="KAG9443321.1"/>
    <property type="molecule type" value="Genomic_DNA"/>
</dbReference>
<sequence length="579" mass="65765">MAALVVVCFSFFLLLICVCAFHFYHVMILKPQRMREKLGKQGIKGPQPSFFYGNLLELKGLQLKEEKAEKKEEEIISHNHLHATYPAIQIWTKKYGKIFTYSLGKTVVLSVAHPQLLKAINTHTGLELGKPEQERKVWKALFGDSLVWTNGSTWQNQRKVIQPTLSPEKVKGMVDLIVESTLPLLRSWEDRIQSEGGAADIKIDEDLENLFSDVISRACFGSTYAQGEVIFLKLKELHGLISSRGFTTGVPGWSYLPTKRNRRIWGLEKEIESLIMNVVEERIKRPTPVNDFLQSILDAASVYHTEMKSISRFIVDNCKTMYLAGHATSMVASRWTLYLLATYQDWQARCRAEVLEVCGDRYPDANSINRLKMLTLVINESLRLYSPPIHVVREAVQDMELSGIFLPKGVTMLIPVSMVHHDHDIWGSDANEFKPERFANGVMAASKFPHAFLPFGLGPRVCVGQHLAMAELKVVLSLFLSKFSFTISPKYQHSPMARYWMMVPEHGMNILMKTMLAGPGHIYIKGDEETFKKEQGRRKKGVDQEKKEESVLHAEGVRAMDQHIKNILISVVSGSTYIK</sequence>
<dbReference type="GO" id="GO:0020037">
    <property type="term" value="F:heme binding"/>
    <property type="evidence" value="ECO:0007669"/>
    <property type="project" value="InterPro"/>
</dbReference>
<dbReference type="InterPro" id="IPR002401">
    <property type="entry name" value="Cyt_P450_E_grp-I"/>
</dbReference>
<comment type="cofactor">
    <cofactor evidence="11">
        <name>heme</name>
        <dbReference type="ChEBI" id="CHEBI:30413"/>
    </cofactor>
</comment>
<dbReference type="GO" id="GO:0005506">
    <property type="term" value="F:iron ion binding"/>
    <property type="evidence" value="ECO:0007669"/>
    <property type="project" value="InterPro"/>
</dbReference>
<dbReference type="InterPro" id="IPR001128">
    <property type="entry name" value="Cyt_P450"/>
</dbReference>
<dbReference type="Pfam" id="PF00067">
    <property type="entry name" value="p450"/>
    <property type="match status" value="1"/>
</dbReference>
<keyword evidence="3 11" id="KW-0349">Heme</keyword>
<name>A0AAV7E637_ARIFI</name>
<dbReference type="PANTHER" id="PTHR24282">
    <property type="entry name" value="CYTOCHROME P450 FAMILY MEMBER"/>
    <property type="match status" value="1"/>
</dbReference>
<evidence type="ECO:0008006" key="15">
    <source>
        <dbReference type="Google" id="ProtNLM"/>
    </source>
</evidence>
<evidence type="ECO:0000256" key="12">
    <source>
        <dbReference type="RuleBase" id="RU000461"/>
    </source>
</evidence>
<proteinExistence type="inferred from homology"/>
<dbReference type="Gene3D" id="1.10.630.10">
    <property type="entry name" value="Cytochrome P450"/>
    <property type="match status" value="1"/>
</dbReference>